<keyword evidence="5" id="KW-0040">ANK repeat</keyword>
<dbReference type="SUPFAM" id="SSF48403">
    <property type="entry name" value="Ankyrin repeat"/>
    <property type="match status" value="1"/>
</dbReference>
<dbReference type="GO" id="GO:0000122">
    <property type="term" value="P:negative regulation of transcription by RNA polymerase II"/>
    <property type="evidence" value="ECO:0007669"/>
    <property type="project" value="TreeGrafter"/>
</dbReference>
<organism evidence="7">
    <name type="scientific">Notodromas monacha</name>
    <dbReference type="NCBI Taxonomy" id="399045"/>
    <lineage>
        <taxon>Eukaryota</taxon>
        <taxon>Metazoa</taxon>
        <taxon>Ecdysozoa</taxon>
        <taxon>Arthropoda</taxon>
        <taxon>Crustacea</taxon>
        <taxon>Oligostraca</taxon>
        <taxon>Ostracoda</taxon>
        <taxon>Podocopa</taxon>
        <taxon>Podocopida</taxon>
        <taxon>Cypridocopina</taxon>
        <taxon>Cypridoidea</taxon>
        <taxon>Cyprididae</taxon>
        <taxon>Notodromas</taxon>
    </lineage>
</organism>
<name>A0A7R9G9P8_9CRUS</name>
<evidence type="ECO:0000259" key="6">
    <source>
        <dbReference type="PROSITE" id="PS50280"/>
    </source>
</evidence>
<dbReference type="PANTHER" id="PTHR46307">
    <property type="entry name" value="G9A, ISOFORM B"/>
    <property type="match status" value="1"/>
</dbReference>
<dbReference type="EMBL" id="CAJPEX010000079">
    <property type="protein sequence ID" value="CAG0913148.1"/>
    <property type="molecule type" value="Genomic_DNA"/>
</dbReference>
<feature type="repeat" description="ANK" evidence="5">
    <location>
        <begin position="133"/>
        <end position="165"/>
    </location>
</feature>
<dbReference type="InterPro" id="IPR001214">
    <property type="entry name" value="SET_dom"/>
</dbReference>
<dbReference type="Proteomes" id="UP000678499">
    <property type="component" value="Unassembled WGS sequence"/>
</dbReference>
<dbReference type="GO" id="GO:0046974">
    <property type="term" value="F:histone H3K9 methyltransferase activity"/>
    <property type="evidence" value="ECO:0007669"/>
    <property type="project" value="TreeGrafter"/>
</dbReference>
<keyword evidence="3" id="KW-0489">Methyltransferase</keyword>
<dbReference type="Pfam" id="PF12796">
    <property type="entry name" value="Ank_2"/>
    <property type="match status" value="2"/>
</dbReference>
<dbReference type="PROSITE" id="PS50088">
    <property type="entry name" value="ANK_REPEAT"/>
    <property type="match status" value="4"/>
</dbReference>
<dbReference type="PANTHER" id="PTHR46307:SF4">
    <property type="entry name" value="G9A, ISOFORM B"/>
    <property type="match status" value="1"/>
</dbReference>
<evidence type="ECO:0000313" key="7">
    <source>
        <dbReference type="EMBL" id="CAD7272996.1"/>
    </source>
</evidence>
<keyword evidence="2" id="KW-0158">Chromosome</keyword>
<dbReference type="SUPFAM" id="SSF82199">
    <property type="entry name" value="SET domain"/>
    <property type="match status" value="1"/>
</dbReference>
<protein>
    <recommendedName>
        <fullName evidence="6">SET domain-containing protein</fullName>
    </recommendedName>
</protein>
<dbReference type="GO" id="GO:0000785">
    <property type="term" value="C:chromatin"/>
    <property type="evidence" value="ECO:0007669"/>
    <property type="project" value="TreeGrafter"/>
</dbReference>
<dbReference type="SMART" id="SM00248">
    <property type="entry name" value="ANK"/>
    <property type="match status" value="7"/>
</dbReference>
<dbReference type="PROSITE" id="PS50280">
    <property type="entry name" value="SET"/>
    <property type="match status" value="1"/>
</dbReference>
<reference evidence="7" key="1">
    <citation type="submission" date="2020-11" db="EMBL/GenBank/DDBJ databases">
        <authorList>
            <person name="Tran Van P."/>
        </authorList>
    </citation>
    <scope>NUCLEOTIDE SEQUENCE</scope>
</reference>
<dbReference type="InterPro" id="IPR007728">
    <property type="entry name" value="Pre-SET_dom"/>
</dbReference>
<dbReference type="InterPro" id="IPR043550">
    <property type="entry name" value="EHMT1/EHMT2"/>
</dbReference>
<keyword evidence="3" id="KW-0808">Transferase</keyword>
<evidence type="ECO:0000256" key="3">
    <source>
        <dbReference type="ARBA" id="ARBA00022603"/>
    </source>
</evidence>
<dbReference type="AlphaFoldDB" id="A0A7R9G9P8"/>
<dbReference type="GO" id="GO:0002039">
    <property type="term" value="F:p53 binding"/>
    <property type="evidence" value="ECO:0007669"/>
    <property type="project" value="InterPro"/>
</dbReference>
<dbReference type="SMART" id="SM00317">
    <property type="entry name" value="SET"/>
    <property type="match status" value="1"/>
</dbReference>
<evidence type="ECO:0000256" key="4">
    <source>
        <dbReference type="ARBA" id="ARBA00022691"/>
    </source>
</evidence>
<dbReference type="InterPro" id="IPR002110">
    <property type="entry name" value="Ankyrin_rpt"/>
</dbReference>
<dbReference type="Pfam" id="PF05033">
    <property type="entry name" value="Pre-SET"/>
    <property type="match status" value="1"/>
</dbReference>
<feature type="repeat" description="ANK" evidence="5">
    <location>
        <begin position="199"/>
        <end position="231"/>
    </location>
</feature>
<dbReference type="OrthoDB" id="616263at2759"/>
<proteinExistence type="predicted"/>
<evidence type="ECO:0000256" key="1">
    <source>
        <dbReference type="ARBA" id="ARBA00004286"/>
    </source>
</evidence>
<dbReference type="PROSITE" id="PS50297">
    <property type="entry name" value="ANK_REP_REGION"/>
    <property type="match status" value="4"/>
</dbReference>
<feature type="repeat" description="ANK" evidence="5">
    <location>
        <begin position="166"/>
        <end position="198"/>
    </location>
</feature>
<feature type="domain" description="SET" evidence="6">
    <location>
        <begin position="419"/>
        <end position="536"/>
    </location>
</feature>
<dbReference type="Pfam" id="PF00856">
    <property type="entry name" value="SET"/>
    <property type="match status" value="1"/>
</dbReference>
<evidence type="ECO:0000256" key="5">
    <source>
        <dbReference type="PROSITE-ProRule" id="PRU00023"/>
    </source>
</evidence>
<dbReference type="GO" id="GO:0005634">
    <property type="term" value="C:nucleus"/>
    <property type="evidence" value="ECO:0007669"/>
    <property type="project" value="InterPro"/>
</dbReference>
<dbReference type="EMBL" id="OA882116">
    <property type="protein sequence ID" value="CAD7272996.1"/>
    <property type="molecule type" value="Genomic_DNA"/>
</dbReference>
<sequence>MMFDALDFWENVRVSEMRVCQVNEVFQNRGNRRPVHAAAIHGNLALLNILHHLGADLNVRDSKLMTPMMYAAEKNHYEVVVFLMKNNCSPYLKNEDGKTALACAAKSGSLAASKAIIELTLKPRPLMDVVDRGGWTAMVWAAEFGSFPVVKYLLSHGADWRIKDLDGNMILHWSAYGGNKDIMEALLNVGCPLDLQNNDGDTALHIGARRKTVDCVNLLLRHGASLSVKNKAGHTPRHAAALVSDSIRDLLGLSEVINSDAIDVRKTEYGKNVLSGVHRPVSTVPEAAVKSFVDTDVSRGLERFRVPWFNSVDNEKFPVDSFAYIADNSSAFPMDTKIASTVNMKCNCSGMCDDRCACVVEIKEVDGEEATRYTYCMNGLCTPEVLRDYPSSYIVECGTSCGCNPMFCNNHVTQQGLGIMVQIFKTSTRRRGWGLRSIEDVKQRQFVCQYAGEWITRTEAVRRNDMSYTLEFHVEDALLLDAKYSGNVGRFINHSCKPNLALIRVMKDKREHRFPRACLFALRDISAGEELTLNYGEQFWKSVPYSCRCREVDCVAPPPTCSPVKVKSQLLKPKAKKMKPSLGSADICMG</sequence>
<gene>
    <name evidence="7" type="ORF">NMOB1V02_LOCUS904</name>
</gene>
<dbReference type="GO" id="GO:0008270">
    <property type="term" value="F:zinc ion binding"/>
    <property type="evidence" value="ECO:0007669"/>
    <property type="project" value="InterPro"/>
</dbReference>
<dbReference type="InterPro" id="IPR046341">
    <property type="entry name" value="SET_dom_sf"/>
</dbReference>
<dbReference type="Gene3D" id="1.25.40.20">
    <property type="entry name" value="Ankyrin repeat-containing domain"/>
    <property type="match status" value="2"/>
</dbReference>
<dbReference type="InterPro" id="IPR036770">
    <property type="entry name" value="Ankyrin_rpt-contain_sf"/>
</dbReference>
<accession>A0A7R9G9P8</accession>
<dbReference type="SMART" id="SM00468">
    <property type="entry name" value="PreSET"/>
    <property type="match status" value="1"/>
</dbReference>
<feature type="repeat" description="ANK" evidence="5">
    <location>
        <begin position="30"/>
        <end position="62"/>
    </location>
</feature>
<evidence type="ECO:0000313" key="8">
    <source>
        <dbReference type="Proteomes" id="UP000678499"/>
    </source>
</evidence>
<evidence type="ECO:0000256" key="2">
    <source>
        <dbReference type="ARBA" id="ARBA00022454"/>
    </source>
</evidence>
<dbReference type="Gene3D" id="2.170.270.10">
    <property type="entry name" value="SET domain"/>
    <property type="match status" value="1"/>
</dbReference>
<comment type="subcellular location">
    <subcellularLocation>
        <location evidence="1">Chromosome</location>
    </subcellularLocation>
</comment>
<keyword evidence="4" id="KW-0949">S-adenosyl-L-methionine</keyword>
<keyword evidence="8" id="KW-1185">Reference proteome</keyword>
<dbReference type="GO" id="GO:0032259">
    <property type="term" value="P:methylation"/>
    <property type="evidence" value="ECO:0007669"/>
    <property type="project" value="UniProtKB-KW"/>
</dbReference>